<evidence type="ECO:0000259" key="12">
    <source>
        <dbReference type="Pfam" id="PF01467"/>
    </source>
</evidence>
<sequence length="444" mass="49730">MTFMREDCEVSYLNTNSRTICGSPRQHLVRDGSQQGIQNGVLTCPRDEAITKNKGIPVFTQEQRYKMIKGIKWVDEVFEGSTYFPTAETLRQYKCDFAAHGDDISITTNGEDPYEMLKNAVPYLLLVLNHIFALDPLHSFLATFKRTEGVSTTDIVNRMLRLTKSHHSPDGDAYCEDQARQLSMDHYGQRKYHISGEEHFGVAIARSHIADAVSAPAHSALAISAPNCAEVAGAGMSGAELTGAENENGYVARTRVTKFLQTSNKILQFSEGKDPKSHFCLCIYADPGHLDFLEAASKEGDYLIVGVHSDVVVNRKKHSNYPIMNLHERTLSLLACRFVSEVVIDAPYTLTEDMINQLKIDLVCHGWTSVQPDEDTIDPFKVPKEQGKFKIIDTGNRLTTCDIVKKFAARRLEYELRNAKKNAREKESLTSHIIPLNQKNIGVC</sequence>
<evidence type="ECO:0000256" key="6">
    <source>
        <dbReference type="ARBA" id="ARBA00023098"/>
    </source>
</evidence>
<organism evidence="13 14">
    <name type="scientific">Romanomermis culicivorax</name>
    <name type="common">Nematode worm</name>
    <dbReference type="NCBI Taxonomy" id="13658"/>
    <lineage>
        <taxon>Eukaryota</taxon>
        <taxon>Metazoa</taxon>
        <taxon>Ecdysozoa</taxon>
        <taxon>Nematoda</taxon>
        <taxon>Enoplea</taxon>
        <taxon>Dorylaimia</taxon>
        <taxon>Mermithida</taxon>
        <taxon>Mermithoidea</taxon>
        <taxon>Mermithidae</taxon>
        <taxon>Romanomermis</taxon>
    </lineage>
</organism>
<evidence type="ECO:0000256" key="2">
    <source>
        <dbReference type="ARBA" id="ARBA00010101"/>
    </source>
</evidence>
<comment type="pathway">
    <text evidence="9">Phospholipid metabolism; phosphatidylethanolamine biosynthesis; phosphatidylethanolamine from ethanolamine: step 2/3.</text>
</comment>
<keyword evidence="3" id="KW-0444">Lipid biosynthesis</keyword>
<dbReference type="AlphaFoldDB" id="A0A915KZM9"/>
<dbReference type="SUPFAM" id="SSF52374">
    <property type="entry name" value="Nucleotidylyl transferase"/>
    <property type="match status" value="2"/>
</dbReference>
<evidence type="ECO:0000256" key="3">
    <source>
        <dbReference type="ARBA" id="ARBA00022516"/>
    </source>
</evidence>
<dbReference type="NCBIfam" id="TIGR00125">
    <property type="entry name" value="cyt_tran_rel"/>
    <property type="match status" value="1"/>
</dbReference>
<dbReference type="InterPro" id="IPR004821">
    <property type="entry name" value="Cyt_trans-like"/>
</dbReference>
<evidence type="ECO:0000313" key="13">
    <source>
        <dbReference type="Proteomes" id="UP000887565"/>
    </source>
</evidence>
<dbReference type="GO" id="GO:0005737">
    <property type="term" value="C:cytoplasm"/>
    <property type="evidence" value="ECO:0007669"/>
    <property type="project" value="TreeGrafter"/>
</dbReference>
<feature type="domain" description="Cytidyltransferase-like" evidence="12">
    <location>
        <begin position="40"/>
        <end position="158"/>
    </location>
</feature>
<proteinExistence type="inferred from homology"/>
<dbReference type="OMA" id="TEYRIDY"/>
<dbReference type="EC" id="2.7.7.14" evidence="10"/>
<reference evidence="14" key="1">
    <citation type="submission" date="2022-11" db="UniProtKB">
        <authorList>
            <consortium name="WormBaseParasite"/>
        </authorList>
    </citation>
    <scope>IDENTIFICATION</scope>
</reference>
<protein>
    <recommendedName>
        <fullName evidence="10">ethanolamine-phosphate cytidylyltransferase</fullName>
        <ecNumber evidence="10">2.7.7.14</ecNumber>
    </recommendedName>
    <alternativeName>
        <fullName evidence="11">CTP:phosphoethanolamine cytidylyltransferase</fullName>
    </alternativeName>
</protein>
<keyword evidence="4" id="KW-0808">Transferase</keyword>
<feature type="domain" description="Cytidyltransferase-like" evidence="12">
    <location>
        <begin position="288"/>
        <end position="373"/>
    </location>
</feature>
<dbReference type="Proteomes" id="UP000887565">
    <property type="component" value="Unplaced"/>
</dbReference>
<evidence type="ECO:0000256" key="7">
    <source>
        <dbReference type="ARBA" id="ARBA00023209"/>
    </source>
</evidence>
<dbReference type="Gene3D" id="3.40.50.620">
    <property type="entry name" value="HUPs"/>
    <property type="match status" value="2"/>
</dbReference>
<keyword evidence="8" id="KW-1208">Phospholipid metabolism</keyword>
<evidence type="ECO:0000256" key="1">
    <source>
        <dbReference type="ARBA" id="ARBA00005189"/>
    </source>
</evidence>
<evidence type="ECO:0000313" key="14">
    <source>
        <dbReference type="WBParaSite" id="nRc.2.0.1.t44287-RA"/>
    </source>
</evidence>
<accession>A0A915KZM9</accession>
<evidence type="ECO:0000256" key="11">
    <source>
        <dbReference type="ARBA" id="ARBA00031473"/>
    </source>
</evidence>
<comment type="similarity">
    <text evidence="2">Belongs to the cytidylyltransferase family.</text>
</comment>
<dbReference type="PANTHER" id="PTHR45780:SF2">
    <property type="entry name" value="ETHANOLAMINE-PHOSPHATE CYTIDYLYLTRANSFERASE"/>
    <property type="match status" value="1"/>
</dbReference>
<dbReference type="PANTHER" id="PTHR45780">
    <property type="entry name" value="ETHANOLAMINE-PHOSPHATE CYTIDYLYLTRANSFERASE"/>
    <property type="match status" value="1"/>
</dbReference>
<dbReference type="Pfam" id="PF01467">
    <property type="entry name" value="CTP_transf_like"/>
    <property type="match status" value="2"/>
</dbReference>
<dbReference type="GO" id="GO:0004306">
    <property type="term" value="F:ethanolamine-phosphate cytidylyltransferase activity"/>
    <property type="evidence" value="ECO:0007669"/>
    <property type="project" value="UniProtKB-EC"/>
</dbReference>
<dbReference type="InterPro" id="IPR044608">
    <property type="entry name" value="Ect1/PCYT2"/>
</dbReference>
<evidence type="ECO:0000256" key="9">
    <source>
        <dbReference type="ARBA" id="ARBA00024191"/>
    </source>
</evidence>
<evidence type="ECO:0000256" key="8">
    <source>
        <dbReference type="ARBA" id="ARBA00023264"/>
    </source>
</evidence>
<comment type="pathway">
    <text evidence="1">Lipid metabolism.</text>
</comment>
<dbReference type="InterPro" id="IPR014729">
    <property type="entry name" value="Rossmann-like_a/b/a_fold"/>
</dbReference>
<evidence type="ECO:0000256" key="5">
    <source>
        <dbReference type="ARBA" id="ARBA00022695"/>
    </source>
</evidence>
<evidence type="ECO:0000256" key="4">
    <source>
        <dbReference type="ARBA" id="ARBA00022679"/>
    </source>
</evidence>
<keyword evidence="13" id="KW-1185">Reference proteome</keyword>
<keyword evidence="6" id="KW-0443">Lipid metabolism</keyword>
<name>A0A915KZM9_ROMCU</name>
<keyword evidence="5" id="KW-0548">Nucleotidyltransferase</keyword>
<dbReference type="WBParaSite" id="nRc.2.0.1.t44287-RA">
    <property type="protein sequence ID" value="nRc.2.0.1.t44287-RA"/>
    <property type="gene ID" value="nRc.2.0.1.g44287"/>
</dbReference>
<dbReference type="GO" id="GO:0006646">
    <property type="term" value="P:phosphatidylethanolamine biosynthetic process"/>
    <property type="evidence" value="ECO:0007669"/>
    <property type="project" value="InterPro"/>
</dbReference>
<keyword evidence="7" id="KW-0594">Phospholipid biosynthesis</keyword>
<evidence type="ECO:0000256" key="10">
    <source>
        <dbReference type="ARBA" id="ARBA00024221"/>
    </source>
</evidence>